<accession>A0A379B4U7</accession>
<protein>
    <recommendedName>
        <fullName evidence="1">DUF4376 domain-containing protein</fullName>
    </recommendedName>
</protein>
<dbReference type="Proteomes" id="UP000254280">
    <property type="component" value="Unassembled WGS sequence"/>
</dbReference>
<proteinExistence type="predicted"/>
<reference evidence="3 4" key="1">
    <citation type="submission" date="2018-06" db="EMBL/GenBank/DDBJ databases">
        <authorList>
            <consortium name="Pathogen Informatics"/>
            <person name="Doyle S."/>
        </authorList>
    </citation>
    <scope>NUCLEOTIDE SEQUENCE [LARGE SCALE GENOMIC DNA]</scope>
    <source>
        <strain evidence="3 4">NCTC10699</strain>
    </source>
</reference>
<dbReference type="InterPro" id="IPR025484">
    <property type="entry name" value="DUF4376"/>
</dbReference>
<evidence type="ECO:0000313" key="3">
    <source>
        <dbReference type="EMBL" id="SUB33288.1"/>
    </source>
</evidence>
<name>A0A379B4U7_9PAST</name>
<feature type="domain" description="DUF4376" evidence="1">
    <location>
        <begin position="90"/>
        <end position="182"/>
    </location>
</feature>
<dbReference type="AlphaFoldDB" id="A0A379B4U7"/>
<evidence type="ECO:0000313" key="2">
    <source>
        <dbReference type="EMBL" id="SUB28745.1"/>
    </source>
</evidence>
<organism evidence="3 4">
    <name type="scientific">[Pasteurella] mairii</name>
    <dbReference type="NCBI Taxonomy" id="757"/>
    <lineage>
        <taxon>Bacteria</taxon>
        <taxon>Pseudomonadati</taxon>
        <taxon>Pseudomonadota</taxon>
        <taxon>Gammaproteobacteria</taxon>
        <taxon>Pasteurellales</taxon>
        <taxon>Pasteurellaceae</taxon>
    </lineage>
</organism>
<keyword evidence="4" id="KW-1185">Reference proteome</keyword>
<dbReference type="EMBL" id="UGSS01000002">
    <property type="protein sequence ID" value="SUB33288.1"/>
    <property type="molecule type" value="Genomic_DNA"/>
</dbReference>
<dbReference type="Pfam" id="PF14301">
    <property type="entry name" value="DUF4376"/>
    <property type="match status" value="1"/>
</dbReference>
<dbReference type="EMBL" id="UGSS01000001">
    <property type="protein sequence ID" value="SUB28745.1"/>
    <property type="molecule type" value="Genomic_DNA"/>
</dbReference>
<evidence type="ECO:0000259" key="1">
    <source>
        <dbReference type="Pfam" id="PF14301"/>
    </source>
</evidence>
<dbReference type="OrthoDB" id="5685883at2"/>
<gene>
    <name evidence="2" type="ORF">NCTC10699_00010</name>
    <name evidence="3" type="ORF">NCTC10699_00901</name>
</gene>
<sequence>MRVFLLDLKILSEITKKEEITDTTFLVTDKEAEKIQQTLDNNGYFWIIDQYTIGCSGKPPKEISKWNDELKAWEDSPELKAEKHEKDLEKLWENIKVRRTLAAYTGVQVDNHWWHTDIESRLKYDDLSRLAVLNIFPDNEQWKTMDNTTVTLTLDLFKKLNGAIYEKTKQDFANADRLYKMAKELEEPLLQDINNGWSIGYALNLNEQ</sequence>
<evidence type="ECO:0000313" key="4">
    <source>
        <dbReference type="Proteomes" id="UP000254280"/>
    </source>
</evidence>